<dbReference type="InterPro" id="IPR012332">
    <property type="entry name" value="Autotransporter_pectin_lyase_C"/>
</dbReference>
<dbReference type="Pfam" id="PF12951">
    <property type="entry name" value="PATR"/>
    <property type="match status" value="5"/>
</dbReference>
<reference evidence="3" key="1">
    <citation type="submission" date="2022-10" db="EMBL/GenBank/DDBJ databases">
        <title>Luteolibacter sp. GHJ8, whole genome shotgun sequencing project.</title>
        <authorList>
            <person name="Zhao G."/>
            <person name="Shen L."/>
        </authorList>
    </citation>
    <scope>NUCLEOTIDE SEQUENCE</scope>
    <source>
        <strain evidence="3">GHJ8</strain>
    </source>
</reference>
<feature type="chain" id="PRO_5046076293" evidence="2">
    <location>
        <begin position="30"/>
        <end position="1602"/>
    </location>
</feature>
<dbReference type="PANTHER" id="PTHR35037:SF3">
    <property type="entry name" value="C-TERMINAL REGION OF AIDA-LIKE PROTEIN"/>
    <property type="match status" value="1"/>
</dbReference>
<dbReference type="Gene3D" id="2.160.20.20">
    <property type="match status" value="1"/>
</dbReference>
<dbReference type="InterPro" id="IPR011050">
    <property type="entry name" value="Pectin_lyase_fold/virulence"/>
</dbReference>
<accession>A0ABT3G9W0</accession>
<dbReference type="SUPFAM" id="SSF51126">
    <property type="entry name" value="Pectin lyase-like"/>
    <property type="match status" value="3"/>
</dbReference>
<evidence type="ECO:0000256" key="2">
    <source>
        <dbReference type="SAM" id="SignalP"/>
    </source>
</evidence>
<dbReference type="Proteomes" id="UP001165653">
    <property type="component" value="Unassembled WGS sequence"/>
</dbReference>
<proteinExistence type="predicted"/>
<dbReference type="PANTHER" id="PTHR35037">
    <property type="entry name" value="C-TERMINAL REGION OF AIDA-LIKE PROTEIN"/>
    <property type="match status" value="1"/>
</dbReference>
<dbReference type="InterPro" id="IPR013425">
    <property type="entry name" value="Autotrns_rpt"/>
</dbReference>
<evidence type="ECO:0000313" key="4">
    <source>
        <dbReference type="Proteomes" id="UP001165653"/>
    </source>
</evidence>
<keyword evidence="1 2" id="KW-0732">Signal</keyword>
<protein>
    <submittedName>
        <fullName evidence="3">Autotransporter-associated beta strand repeat-containing protein</fullName>
    </submittedName>
</protein>
<feature type="signal peptide" evidence="2">
    <location>
        <begin position="1"/>
        <end position="29"/>
    </location>
</feature>
<organism evidence="3 4">
    <name type="scientific">Luteolibacter rhizosphaerae</name>
    <dbReference type="NCBI Taxonomy" id="2989719"/>
    <lineage>
        <taxon>Bacteria</taxon>
        <taxon>Pseudomonadati</taxon>
        <taxon>Verrucomicrobiota</taxon>
        <taxon>Verrucomicrobiia</taxon>
        <taxon>Verrucomicrobiales</taxon>
        <taxon>Verrucomicrobiaceae</taxon>
        <taxon>Luteolibacter</taxon>
    </lineage>
</organism>
<comment type="caution">
    <text evidence="3">The sequence shown here is derived from an EMBL/GenBank/DDBJ whole genome shotgun (WGS) entry which is preliminary data.</text>
</comment>
<dbReference type="EMBL" id="JAPDDR010000014">
    <property type="protein sequence ID" value="MCW1916291.1"/>
    <property type="molecule type" value="Genomic_DNA"/>
</dbReference>
<dbReference type="NCBIfam" id="TIGR02601">
    <property type="entry name" value="autotrns_rpt"/>
    <property type="match status" value="4"/>
</dbReference>
<sequence length="1602" mass="160624">MILRPLPLSRLSLCLASLAIPPLMSSAHAASLHWDGGSTGPDAEGGAGTWSTATDVFNWDSAATAGSDVAWTDGSDAVFGGSGGAVTVSGTVSATSLNFAAAGYSTTGGTIALTGTPLIDVAGNDVTLGSVLSGSAAIRKTGTGTLTLSAYNTFSGQLTIEQGTVKTSGSGRMGGTTNGTVVLPGATFDVNGNYHEGELFTISGAGVNGAGAIVNTGPNNSEAVRQVALAGPATVGGTARWDIRRLSSVGFFTMGGHTLTKTGPASVHLVSITVGSPGNIDIQQGSFWVESSTSLGGSAANKMTVRSGAALRQWDNAVAQNWTADFEPGSSWIVDYRNSRWAGPVILNGATTFDMTREWNPIGVLTTSGVISGAGSLRKVGPGTLELAAANTYTGGTTVDAGTLVLNAAGFSGIGALRGPLTVNAGATLNLPVQDSLGYVGGLRVSELNINGGLVDLPLVENEGVPVANYNRVPALNFSGGMLRTNGGENAADAINYYLLANDGVLNSLPAADTAVLSGRLQLGTGVAIYRSHIHVEKGDAAEGLRIDAAITGSNPSSGFRKDGDGLMVLNGPAVYPGLTQVEDGTLLLGQDGELPASTLQVEDGGGFGVKTPGKTLAAITAQDGSTLILPAVADATTTVSGALDLTSGSIAIAPVLGADTAAGTYDLITAGSITGSGIPVLDLSAAYGPTRASGSVAVNGNKLQLTVTGTGADLLWNNASAGGVANGTWNATLANFSSGTGNEAFQAFDSVTFPDGAGGTRTIALEGLLAPARLTVDNSATNYVFSSSGALAGAGSLVKTGSGTLTLAGPNSYTMTGPITAAGGVLDFGHKTITAAGLTLAGGQFNNATARLAAIDLQAGSSNARLISTAPWRKTTAGDVSLTNANAMSAPGSVEAGTLFVGNPAAPDTTATLGGSALIGIATGARVVYSHGEGTPVMPHSFSGGGELHLVGVKSSTNVLTQFQLTGDNRAHTGPLTLTNARITAENGTEIGSGPLRIDGRASVTIKNRTLANAIDVAAGGTWSNGSGASAGLSLTNVTLSGPITVRDGMTFSFSSAASSRNAISGPIAGVGPAGLLYFSGSSNSEMLISGATGYTGFIATAGTGSTLRLNGSTAATTVTVGSNTALAGSGTIGSGGALTFNNLGTLKTGMAGSALTVNGDVTLAASTKVALEPGPGTVLDGPVTILNYTGTLNGTTANLAMDTPAHYRKAVFAIEPGRITLDVGVKELDWKGSSGAAWQLQGQPVWSSGISSVIFCRGDHVRFADRVGLNVITIGGTSAVQPSSVLVNNSLSEYRIPNIIEGGATFTKAGNGKLVRSGISTYSGGTTVNGGVLDASAQSLGTGPVLVNAGGTLAGDAVIPGAVTIHGTVDPASSVAIYPPVIQTGPLVLTGTYRCQLDTTTNDRLTVTGDLNLTGSTLVVEPVFNSASAPENFTIASYTGNLTGSFATVSGMPAGYALKVQPEQKRIVIALSVVADWAAGYPGLADTTPDGDPDRDGMTNLMEYTLAGDPGVPDASKLPLQTLTEDSLIIRYRRNDLSRDTTTQTIQWGSSLGTWSEIPVTLASSPNVQVVENGSAPDDITVTIPRVPGKMFARLKVVEK</sequence>
<evidence type="ECO:0000256" key="1">
    <source>
        <dbReference type="ARBA" id="ARBA00022729"/>
    </source>
</evidence>
<dbReference type="InterPro" id="IPR051551">
    <property type="entry name" value="Autotransporter_adhesion"/>
</dbReference>
<keyword evidence="4" id="KW-1185">Reference proteome</keyword>
<name>A0ABT3G9W0_9BACT</name>
<dbReference type="RefSeq" id="WP_264515865.1">
    <property type="nucleotide sequence ID" value="NZ_JAPDDR010000014.1"/>
</dbReference>
<evidence type="ECO:0000313" key="3">
    <source>
        <dbReference type="EMBL" id="MCW1916291.1"/>
    </source>
</evidence>
<gene>
    <name evidence="3" type="ORF">OJ996_22065</name>
</gene>